<reference evidence="6" key="1">
    <citation type="submission" date="2022-12" db="EMBL/GenBank/DDBJ databases">
        <title>Draft genome assemblies for two species of Escallonia (Escalloniales).</title>
        <authorList>
            <person name="Chanderbali A."/>
            <person name="Dervinis C."/>
            <person name="Anghel I."/>
            <person name="Soltis D."/>
            <person name="Soltis P."/>
            <person name="Zapata F."/>
        </authorList>
    </citation>
    <scope>NUCLEOTIDE SEQUENCE</scope>
    <source>
        <strain evidence="6">UCBG92.1500</strain>
        <tissue evidence="6">Leaf</tissue>
    </source>
</reference>
<evidence type="ECO:0000256" key="4">
    <source>
        <dbReference type="ARBA" id="ARBA00023242"/>
    </source>
</evidence>
<dbReference type="Gene3D" id="2.130.10.10">
    <property type="entry name" value="YVTN repeat-like/Quinoprotein amine dehydrogenase"/>
    <property type="match status" value="1"/>
</dbReference>
<gene>
    <name evidence="6" type="ORF">RJ640_008840</name>
</gene>
<keyword evidence="3" id="KW-0677">Repeat</keyword>
<comment type="caution">
    <text evidence="6">The sequence shown here is derived from an EMBL/GenBank/DDBJ whole genome shotgun (WGS) entry which is preliminary data.</text>
</comment>
<accession>A0AA88UWK1</accession>
<dbReference type="GO" id="GO:0005730">
    <property type="term" value="C:nucleolus"/>
    <property type="evidence" value="ECO:0007669"/>
    <property type="project" value="TreeGrafter"/>
</dbReference>
<dbReference type="Proteomes" id="UP001187471">
    <property type="component" value="Unassembled WGS sequence"/>
</dbReference>
<dbReference type="SUPFAM" id="SSF50998">
    <property type="entry name" value="Quinoprotein alcohol dehydrogenase-like"/>
    <property type="match status" value="1"/>
</dbReference>
<evidence type="ECO:0000313" key="6">
    <source>
        <dbReference type="EMBL" id="KAK2994472.1"/>
    </source>
</evidence>
<dbReference type="AlphaFoldDB" id="A0AA88UWK1"/>
<keyword evidence="2 5" id="KW-0853">WD repeat</keyword>
<evidence type="ECO:0000256" key="5">
    <source>
        <dbReference type="PROSITE-ProRule" id="PRU00221"/>
    </source>
</evidence>
<evidence type="ECO:0000313" key="7">
    <source>
        <dbReference type="Proteomes" id="UP001187471"/>
    </source>
</evidence>
<evidence type="ECO:0000256" key="3">
    <source>
        <dbReference type="ARBA" id="ARBA00022737"/>
    </source>
</evidence>
<name>A0AA88UWK1_9ASTE</name>
<keyword evidence="7" id="KW-1185">Reference proteome</keyword>
<keyword evidence="4" id="KW-0539">Nucleus</keyword>
<comment type="subcellular location">
    <subcellularLocation>
        <location evidence="1">Nucleus</location>
    </subcellularLocation>
</comment>
<dbReference type="PANTHER" id="PTHR19848">
    <property type="entry name" value="WD40 REPEAT PROTEIN"/>
    <property type="match status" value="1"/>
</dbReference>
<dbReference type="InterPro" id="IPR001680">
    <property type="entry name" value="WD40_rpt"/>
</dbReference>
<organism evidence="6 7">
    <name type="scientific">Escallonia rubra</name>
    <dbReference type="NCBI Taxonomy" id="112253"/>
    <lineage>
        <taxon>Eukaryota</taxon>
        <taxon>Viridiplantae</taxon>
        <taxon>Streptophyta</taxon>
        <taxon>Embryophyta</taxon>
        <taxon>Tracheophyta</taxon>
        <taxon>Spermatophyta</taxon>
        <taxon>Magnoliopsida</taxon>
        <taxon>eudicotyledons</taxon>
        <taxon>Gunneridae</taxon>
        <taxon>Pentapetalae</taxon>
        <taxon>asterids</taxon>
        <taxon>campanulids</taxon>
        <taxon>Escalloniales</taxon>
        <taxon>Escalloniaceae</taxon>
        <taxon>Escallonia</taxon>
    </lineage>
</organism>
<dbReference type="SMART" id="SM00320">
    <property type="entry name" value="WD40"/>
    <property type="match status" value="1"/>
</dbReference>
<proteinExistence type="predicted"/>
<dbReference type="PROSITE" id="PS50082">
    <property type="entry name" value="WD_REPEATS_2"/>
    <property type="match status" value="1"/>
</dbReference>
<evidence type="ECO:0000256" key="2">
    <source>
        <dbReference type="ARBA" id="ARBA00022574"/>
    </source>
</evidence>
<dbReference type="GO" id="GO:0000027">
    <property type="term" value="P:ribosomal large subunit assembly"/>
    <property type="evidence" value="ECO:0007669"/>
    <property type="project" value="TreeGrafter"/>
</dbReference>
<feature type="repeat" description="WD" evidence="5">
    <location>
        <begin position="23"/>
        <end position="64"/>
    </location>
</feature>
<dbReference type="InterPro" id="IPR015943">
    <property type="entry name" value="WD40/YVTN_repeat-like_dom_sf"/>
</dbReference>
<protein>
    <submittedName>
        <fullName evidence="6">Uncharacterized protein</fullName>
    </submittedName>
</protein>
<dbReference type="Pfam" id="PF00400">
    <property type="entry name" value="WD40"/>
    <property type="match status" value="1"/>
</dbReference>
<dbReference type="InterPro" id="IPR011047">
    <property type="entry name" value="Quinoprotein_ADH-like_sf"/>
</dbReference>
<sequence length="80" mass="8669">MVIGVGLRRWLKVEGGRSMVTYSAGHKNWVLCIAWSPDGKHLVSGSKSGELQCWDPQTGKASGNPLIHLLFSPFPGIPNP</sequence>
<dbReference type="PROSITE" id="PS50294">
    <property type="entry name" value="WD_REPEATS_REGION"/>
    <property type="match status" value="1"/>
</dbReference>
<evidence type="ECO:0000256" key="1">
    <source>
        <dbReference type="ARBA" id="ARBA00004123"/>
    </source>
</evidence>
<dbReference type="EMBL" id="JAVXUO010000203">
    <property type="protein sequence ID" value="KAK2994472.1"/>
    <property type="molecule type" value="Genomic_DNA"/>
</dbReference>
<dbReference type="PANTHER" id="PTHR19848:SF0">
    <property type="entry name" value="NOTCHLESS PROTEIN HOMOLOG 1"/>
    <property type="match status" value="1"/>
</dbReference>